<protein>
    <recommendedName>
        <fullName evidence="3">HmuY protein</fullName>
    </recommendedName>
</protein>
<gene>
    <name evidence="1" type="ORF">SAMN05192574_11995</name>
</gene>
<evidence type="ECO:0000313" key="1">
    <source>
        <dbReference type="EMBL" id="SEP03309.1"/>
    </source>
</evidence>
<evidence type="ECO:0008006" key="3">
    <source>
        <dbReference type="Google" id="ProtNLM"/>
    </source>
</evidence>
<dbReference type="OrthoDB" id="5510929at2"/>
<dbReference type="AlphaFoldDB" id="A0A1H8UJB0"/>
<dbReference type="CDD" id="cd12105">
    <property type="entry name" value="HmuY"/>
    <property type="match status" value="1"/>
</dbReference>
<dbReference type="Proteomes" id="UP000198942">
    <property type="component" value="Unassembled WGS sequence"/>
</dbReference>
<dbReference type="RefSeq" id="WP_091221700.1">
    <property type="nucleotide sequence ID" value="NZ_FOCL01000019.1"/>
</dbReference>
<reference evidence="2" key="1">
    <citation type="submission" date="2016-10" db="EMBL/GenBank/DDBJ databases">
        <authorList>
            <person name="Varghese N."/>
            <person name="Submissions S."/>
        </authorList>
    </citation>
    <scope>NUCLEOTIDE SEQUENCE [LARGE SCALE GENOMIC DNA]</scope>
    <source>
        <strain evidence="2">Gh-48</strain>
    </source>
</reference>
<accession>A0A1H8UJB0</accession>
<sequence length="154" mass="16755">MPVGYAFSQTNTVKKVENLNAADKITYFNLENGAEVSEADTAKTGWDLAFQHTVIVLRSTAEGQIISDASFDKITTAPTTGYQKGKTALPWGSGKGWYTYNMDNHVVAPIAGKVIFIHTAAGKYYKLVVDSYYKDGSADGASANYTFRYSAVNL</sequence>
<organism evidence="1 2">
    <name type="scientific">Mucilaginibacter gossypiicola</name>
    <dbReference type="NCBI Taxonomy" id="551995"/>
    <lineage>
        <taxon>Bacteria</taxon>
        <taxon>Pseudomonadati</taxon>
        <taxon>Bacteroidota</taxon>
        <taxon>Sphingobacteriia</taxon>
        <taxon>Sphingobacteriales</taxon>
        <taxon>Sphingobacteriaceae</taxon>
        <taxon>Mucilaginibacter</taxon>
    </lineage>
</organism>
<dbReference type="EMBL" id="FOCL01000019">
    <property type="protein sequence ID" value="SEP03309.1"/>
    <property type="molecule type" value="Genomic_DNA"/>
</dbReference>
<keyword evidence="2" id="KW-1185">Reference proteome</keyword>
<name>A0A1H8UJB0_9SPHI</name>
<evidence type="ECO:0000313" key="2">
    <source>
        <dbReference type="Proteomes" id="UP000198942"/>
    </source>
</evidence>
<dbReference type="InterPro" id="IPR025921">
    <property type="entry name" value="HmuY"/>
</dbReference>
<dbReference type="STRING" id="551995.SAMN05192574_11995"/>
<proteinExistence type="predicted"/>